<reference evidence="1" key="1">
    <citation type="submission" date="2014-05" db="EMBL/GenBank/DDBJ databases">
        <authorList>
            <person name="Chronopoulou M."/>
        </authorList>
    </citation>
    <scope>NUCLEOTIDE SEQUENCE</scope>
    <source>
        <tissue evidence="1">Whole organism</tissue>
    </source>
</reference>
<organism evidence="1">
    <name type="scientific">Lepeophtheirus salmonis</name>
    <name type="common">Salmon louse</name>
    <name type="synonym">Caligus salmonis</name>
    <dbReference type="NCBI Taxonomy" id="72036"/>
    <lineage>
        <taxon>Eukaryota</taxon>
        <taxon>Metazoa</taxon>
        <taxon>Ecdysozoa</taxon>
        <taxon>Arthropoda</taxon>
        <taxon>Crustacea</taxon>
        <taxon>Multicrustacea</taxon>
        <taxon>Hexanauplia</taxon>
        <taxon>Copepoda</taxon>
        <taxon>Siphonostomatoida</taxon>
        <taxon>Caligidae</taxon>
        <taxon>Lepeophtheirus</taxon>
    </lineage>
</organism>
<proteinExistence type="predicted"/>
<accession>A0A0K2T912</accession>
<dbReference type="EMBL" id="HACA01004924">
    <property type="protein sequence ID" value="CDW22285.1"/>
    <property type="molecule type" value="Transcribed_RNA"/>
</dbReference>
<protein>
    <submittedName>
        <fullName evidence="1">Uncharacterized protein</fullName>
    </submittedName>
</protein>
<sequence>METTKIRSAGAIIGLRNTVTIENRRLTAVCLPDYHQALSFTLWHIQKEVGKGNIPILLLQIKEY</sequence>
<evidence type="ECO:0000313" key="1">
    <source>
        <dbReference type="EMBL" id="CDW22285.1"/>
    </source>
</evidence>
<dbReference type="AlphaFoldDB" id="A0A0K2T912"/>
<name>A0A0K2T912_LEPSM</name>